<keyword evidence="5" id="KW-1185">Reference proteome</keyword>
<gene>
    <name evidence="4" type="ORF">GM661_09525</name>
</gene>
<feature type="domain" description="Alcohol dehydrogenase iron-type/glycerol dehydrogenase GldA" evidence="2">
    <location>
        <begin position="12"/>
        <end position="182"/>
    </location>
</feature>
<dbReference type="AlphaFoldDB" id="A0A8A7K8S5"/>
<dbReference type="GO" id="GO:0046872">
    <property type="term" value="F:metal ion binding"/>
    <property type="evidence" value="ECO:0007669"/>
    <property type="project" value="InterPro"/>
</dbReference>
<dbReference type="SUPFAM" id="SSF56796">
    <property type="entry name" value="Dehydroquinate synthase-like"/>
    <property type="match status" value="1"/>
</dbReference>
<dbReference type="Proteomes" id="UP000665020">
    <property type="component" value="Chromosome"/>
</dbReference>
<evidence type="ECO:0000313" key="5">
    <source>
        <dbReference type="Proteomes" id="UP000665020"/>
    </source>
</evidence>
<dbReference type="PANTHER" id="PTHR11496:SF83">
    <property type="entry name" value="HYDROXYACID-OXOACID TRANSHYDROGENASE, MITOCHONDRIAL"/>
    <property type="match status" value="1"/>
</dbReference>
<dbReference type="PANTHER" id="PTHR11496">
    <property type="entry name" value="ALCOHOL DEHYDROGENASE"/>
    <property type="match status" value="1"/>
</dbReference>
<evidence type="ECO:0000259" key="3">
    <source>
        <dbReference type="Pfam" id="PF25137"/>
    </source>
</evidence>
<feature type="domain" description="Fe-containing alcohol dehydrogenase-like C-terminal" evidence="3">
    <location>
        <begin position="193"/>
        <end position="397"/>
    </location>
</feature>
<dbReference type="InterPro" id="IPR039697">
    <property type="entry name" value="Alcohol_dehydrogenase_Fe"/>
</dbReference>
<sequence>MINSFNFAGVPTIKFGAGNFKKLADLVLNYGDCVLLLTGGESLKKSGRLAALMDMLVEKSINPFVESVKGEPSPGLVDEIVGKYRNKSINSVAAIGGGSVLDTGKAVSALLTKGDSVMNYLEGVGVGKVHDGEKIPFIAVPTTSGTGSEATKNAVLSRVGDNGFKKSLRHDNFIPDIALLDPELTLNCPADITAASGLDALTQLLGAYTSIEASPLTDSLTYQGIKYAVEAIIPVSTSQPENLELRTKMAYASLISGIALANAGLGIVHGLASPIGGFFDIPHGVVCGTLLAEATALNISLLQEKGGSEADKYLQKYARVGVLFSNCENELSLLINRDKYCEILVNKLRDWIDKLAIPRLSEYGISENDLERIIEKAGIKNNPVKLSKKQIRNLLKKRL</sequence>
<dbReference type="EMBL" id="CP046640">
    <property type="protein sequence ID" value="QTL98203.1"/>
    <property type="molecule type" value="Genomic_DNA"/>
</dbReference>
<accession>A0A8A7K8S5</accession>
<evidence type="ECO:0000256" key="1">
    <source>
        <dbReference type="ARBA" id="ARBA00023002"/>
    </source>
</evidence>
<evidence type="ECO:0000259" key="2">
    <source>
        <dbReference type="Pfam" id="PF00465"/>
    </source>
</evidence>
<dbReference type="InterPro" id="IPR001670">
    <property type="entry name" value="ADH_Fe/GldA"/>
</dbReference>
<dbReference type="Gene3D" id="3.40.50.1970">
    <property type="match status" value="1"/>
</dbReference>
<dbReference type="Pfam" id="PF25137">
    <property type="entry name" value="ADH_Fe_C"/>
    <property type="match status" value="1"/>
</dbReference>
<dbReference type="GO" id="GO:0004022">
    <property type="term" value="F:alcohol dehydrogenase (NAD+) activity"/>
    <property type="evidence" value="ECO:0007669"/>
    <property type="project" value="TreeGrafter"/>
</dbReference>
<dbReference type="Pfam" id="PF00465">
    <property type="entry name" value="Fe-ADH"/>
    <property type="match status" value="1"/>
</dbReference>
<dbReference type="InterPro" id="IPR056798">
    <property type="entry name" value="ADH_Fe_C"/>
</dbReference>
<dbReference type="RefSeq" id="WP_230866659.1">
    <property type="nucleotide sequence ID" value="NZ_CP046640.1"/>
</dbReference>
<organism evidence="4 5">
    <name type="scientific">Iocasia fonsfrigidae</name>
    <dbReference type="NCBI Taxonomy" id="2682810"/>
    <lineage>
        <taxon>Bacteria</taxon>
        <taxon>Bacillati</taxon>
        <taxon>Bacillota</taxon>
        <taxon>Clostridia</taxon>
        <taxon>Halanaerobiales</taxon>
        <taxon>Halanaerobiaceae</taxon>
        <taxon>Iocasia</taxon>
    </lineage>
</organism>
<dbReference type="Gene3D" id="1.20.1090.10">
    <property type="entry name" value="Dehydroquinate synthase-like - alpha domain"/>
    <property type="match status" value="1"/>
</dbReference>
<evidence type="ECO:0000313" key="4">
    <source>
        <dbReference type="EMBL" id="QTL98203.1"/>
    </source>
</evidence>
<reference evidence="4" key="1">
    <citation type="submission" date="2019-12" db="EMBL/GenBank/DDBJ databases">
        <authorList>
            <person name="zhang j."/>
            <person name="sun C.M."/>
        </authorList>
    </citation>
    <scope>NUCLEOTIDE SEQUENCE</scope>
    <source>
        <strain evidence="4">NS-1</strain>
    </source>
</reference>
<dbReference type="FunFam" id="3.40.50.1970:FF:000003">
    <property type="entry name" value="Alcohol dehydrogenase, iron-containing"/>
    <property type="match status" value="1"/>
</dbReference>
<dbReference type="KEGG" id="ifn:GM661_09525"/>
<protein>
    <submittedName>
        <fullName evidence="4">Iron-containing alcohol dehydrogenase</fullName>
    </submittedName>
</protein>
<dbReference type="CDD" id="cd08183">
    <property type="entry name" value="Fe-ADH-like"/>
    <property type="match status" value="1"/>
</dbReference>
<keyword evidence="1" id="KW-0560">Oxidoreductase</keyword>
<proteinExistence type="predicted"/>
<name>A0A8A7K8S5_9FIRM</name>